<dbReference type="Proteomes" id="UP000245383">
    <property type="component" value="Unassembled WGS sequence"/>
</dbReference>
<sequence length="574" mass="64505">MNAKTHPAQVDLLKYNLQYPTKSLSSNRRDDSPQFSSFNNSKLGFNFQLSKNPSSLNDNSMFLASEKFDFKYSDLISPSSASNPSSTPNQPPKQNKYGKGISLISNSNTPSQHLNSSTSFSSLNRVIASLSLSGSTAKSDSTPPSEFKFSSDSPITKKPFSAIRRSFSSNSILIHKVLVRPSSFTKIKLLGMGDVGKVYLVREKNSGKLFAMKVLSKKEMIKRNKIKRVLAEQEILSTANFPFVVTLYHSFQSEHRLYFCMDYCLGGEFFRVLQARPGKRLSELDTRFYAAEVTSALEYLHLNGFIYRDLKPENILLHETGHIMLTDFDLSKHSQPTGSPSILKNNTFFSSSLALDTKSCTAALRTNSFVGTEEYIAPEVIQGVGHTSAVDWWTLGILIYEMLFGLTPFKGSNRSETFRNIVTLDVSFPSPPKHQNISRKCKSLIRNLLIKSDTDRLGRKGGASDIKSHTWFYGLNWALLRNMTPPIIPANDPQKQKFLEFALQYNPNDTSANKSNKSNKKDKNPSKSNNPRESGSLDIEKEKLYVNDASNPKKNPFEKFESGKLQVFLFYAHI</sequence>
<dbReference type="Gene3D" id="1.10.510.10">
    <property type="entry name" value="Transferase(Phosphotransferase) domain 1"/>
    <property type="match status" value="1"/>
</dbReference>
<keyword evidence="6" id="KW-0418">Kinase</keyword>
<dbReference type="FunFam" id="3.30.200.20:FF:000042">
    <property type="entry name" value="Aurora kinase A"/>
    <property type="match status" value="1"/>
</dbReference>
<evidence type="ECO:0000256" key="8">
    <source>
        <dbReference type="ARBA" id="ARBA00047899"/>
    </source>
</evidence>
<dbReference type="InterPro" id="IPR011009">
    <property type="entry name" value="Kinase-like_dom_sf"/>
</dbReference>
<evidence type="ECO:0000259" key="11">
    <source>
        <dbReference type="PROSITE" id="PS50011"/>
    </source>
</evidence>
<evidence type="ECO:0000313" key="12">
    <source>
        <dbReference type="EMBL" id="PVU87741.1"/>
    </source>
</evidence>
<name>A0A2T9Y5W9_9FUNG</name>
<dbReference type="CDD" id="cd05574">
    <property type="entry name" value="STKc_phototropin_like"/>
    <property type="match status" value="1"/>
</dbReference>
<dbReference type="OrthoDB" id="432483at2759"/>
<evidence type="ECO:0000313" key="13">
    <source>
        <dbReference type="Proteomes" id="UP000245383"/>
    </source>
</evidence>
<comment type="caution">
    <text evidence="12">The sequence shown here is derived from an EMBL/GenBank/DDBJ whole genome shotgun (WGS) entry which is preliminary data.</text>
</comment>
<evidence type="ECO:0000256" key="2">
    <source>
        <dbReference type="ARBA" id="ARBA00012513"/>
    </source>
</evidence>
<evidence type="ECO:0000256" key="9">
    <source>
        <dbReference type="ARBA" id="ARBA00048679"/>
    </source>
</evidence>
<dbReference type="InterPro" id="IPR008271">
    <property type="entry name" value="Ser/Thr_kinase_AS"/>
</dbReference>
<evidence type="ECO:0000256" key="7">
    <source>
        <dbReference type="ARBA" id="ARBA00022840"/>
    </source>
</evidence>
<dbReference type="AlphaFoldDB" id="A0A2T9Y5W9"/>
<feature type="domain" description="Protein kinase" evidence="11">
    <location>
        <begin position="184"/>
        <end position="472"/>
    </location>
</feature>
<gene>
    <name evidence="12" type="ORF">BB561_006195</name>
</gene>
<feature type="compositionally biased region" description="Polar residues" evidence="10">
    <location>
        <begin position="103"/>
        <end position="117"/>
    </location>
</feature>
<feature type="compositionally biased region" description="Low complexity" evidence="10">
    <location>
        <begin position="79"/>
        <end position="88"/>
    </location>
</feature>
<dbReference type="GO" id="GO:0004674">
    <property type="term" value="F:protein serine/threonine kinase activity"/>
    <property type="evidence" value="ECO:0007669"/>
    <property type="project" value="UniProtKB-KW"/>
</dbReference>
<comment type="similarity">
    <text evidence="1">Belongs to the protein kinase superfamily. AGC Ser/Thr protein kinase family.</text>
</comment>
<comment type="catalytic activity">
    <reaction evidence="8">
        <text>L-threonyl-[protein] + ATP = O-phospho-L-threonyl-[protein] + ADP + H(+)</text>
        <dbReference type="Rhea" id="RHEA:46608"/>
        <dbReference type="Rhea" id="RHEA-COMP:11060"/>
        <dbReference type="Rhea" id="RHEA-COMP:11605"/>
        <dbReference type="ChEBI" id="CHEBI:15378"/>
        <dbReference type="ChEBI" id="CHEBI:30013"/>
        <dbReference type="ChEBI" id="CHEBI:30616"/>
        <dbReference type="ChEBI" id="CHEBI:61977"/>
        <dbReference type="ChEBI" id="CHEBI:456216"/>
        <dbReference type="EC" id="2.7.11.1"/>
    </reaction>
</comment>
<dbReference type="PANTHER" id="PTHR45637">
    <property type="entry name" value="FLIPPASE KINASE 1-RELATED"/>
    <property type="match status" value="1"/>
</dbReference>
<dbReference type="Gene3D" id="3.30.200.20">
    <property type="entry name" value="Phosphorylase Kinase, domain 1"/>
    <property type="match status" value="1"/>
</dbReference>
<keyword evidence="7" id="KW-0067">ATP-binding</keyword>
<evidence type="ECO:0000256" key="5">
    <source>
        <dbReference type="ARBA" id="ARBA00022741"/>
    </source>
</evidence>
<evidence type="ECO:0000256" key="6">
    <source>
        <dbReference type="ARBA" id="ARBA00022777"/>
    </source>
</evidence>
<dbReference type="PROSITE" id="PS00108">
    <property type="entry name" value="PROTEIN_KINASE_ST"/>
    <property type="match status" value="1"/>
</dbReference>
<dbReference type="SMART" id="SM00220">
    <property type="entry name" value="S_TKc"/>
    <property type="match status" value="1"/>
</dbReference>
<dbReference type="InterPro" id="IPR000719">
    <property type="entry name" value="Prot_kinase_dom"/>
</dbReference>
<protein>
    <recommendedName>
        <fullName evidence="2">non-specific serine/threonine protein kinase</fullName>
        <ecNumber evidence="2">2.7.11.1</ecNumber>
    </recommendedName>
</protein>
<keyword evidence="4" id="KW-0808">Transferase</keyword>
<comment type="catalytic activity">
    <reaction evidence="9">
        <text>L-seryl-[protein] + ATP = O-phospho-L-seryl-[protein] + ADP + H(+)</text>
        <dbReference type="Rhea" id="RHEA:17989"/>
        <dbReference type="Rhea" id="RHEA-COMP:9863"/>
        <dbReference type="Rhea" id="RHEA-COMP:11604"/>
        <dbReference type="ChEBI" id="CHEBI:15378"/>
        <dbReference type="ChEBI" id="CHEBI:29999"/>
        <dbReference type="ChEBI" id="CHEBI:30616"/>
        <dbReference type="ChEBI" id="CHEBI:83421"/>
        <dbReference type="ChEBI" id="CHEBI:456216"/>
        <dbReference type="EC" id="2.7.11.1"/>
    </reaction>
</comment>
<dbReference type="PROSITE" id="PS50011">
    <property type="entry name" value="PROTEIN_KINASE_DOM"/>
    <property type="match status" value="1"/>
</dbReference>
<keyword evidence="3" id="KW-0723">Serine/threonine-protein kinase</keyword>
<evidence type="ECO:0000256" key="10">
    <source>
        <dbReference type="SAM" id="MobiDB-lite"/>
    </source>
</evidence>
<dbReference type="EMBL" id="MBFR01000452">
    <property type="protein sequence ID" value="PVU87741.1"/>
    <property type="molecule type" value="Genomic_DNA"/>
</dbReference>
<dbReference type="FunFam" id="1.10.510.10:FF:000121">
    <property type="entry name" value="Serine/threonine-protein kinase nrc-2"/>
    <property type="match status" value="1"/>
</dbReference>
<feature type="region of interest" description="Disordered" evidence="10">
    <location>
        <begin position="79"/>
        <end position="117"/>
    </location>
</feature>
<feature type="region of interest" description="Disordered" evidence="10">
    <location>
        <begin position="134"/>
        <end position="153"/>
    </location>
</feature>
<evidence type="ECO:0000256" key="3">
    <source>
        <dbReference type="ARBA" id="ARBA00022527"/>
    </source>
</evidence>
<proteinExistence type="inferred from homology"/>
<dbReference type="STRING" id="133385.A0A2T9Y5W9"/>
<evidence type="ECO:0000256" key="1">
    <source>
        <dbReference type="ARBA" id="ARBA00009903"/>
    </source>
</evidence>
<dbReference type="GO" id="GO:0005524">
    <property type="term" value="F:ATP binding"/>
    <property type="evidence" value="ECO:0007669"/>
    <property type="project" value="UniProtKB-KW"/>
</dbReference>
<evidence type="ECO:0000256" key="4">
    <source>
        <dbReference type="ARBA" id="ARBA00022679"/>
    </source>
</evidence>
<dbReference type="EC" id="2.7.11.1" evidence="2"/>
<feature type="region of interest" description="Disordered" evidence="10">
    <location>
        <begin position="508"/>
        <end position="558"/>
    </location>
</feature>
<dbReference type="SUPFAM" id="SSF56112">
    <property type="entry name" value="Protein kinase-like (PK-like)"/>
    <property type="match status" value="1"/>
</dbReference>
<reference evidence="12 13" key="1">
    <citation type="journal article" date="2018" name="MBio">
        <title>Comparative Genomics Reveals the Core Gene Toolbox for the Fungus-Insect Symbiosis.</title>
        <authorList>
            <person name="Wang Y."/>
            <person name="Stata M."/>
            <person name="Wang W."/>
            <person name="Stajich J.E."/>
            <person name="White M.M."/>
            <person name="Moncalvo J.M."/>
        </authorList>
    </citation>
    <scope>NUCLEOTIDE SEQUENCE [LARGE SCALE GENOMIC DNA]</scope>
    <source>
        <strain evidence="12 13">SWE-8-4</strain>
    </source>
</reference>
<keyword evidence="5" id="KW-0547">Nucleotide-binding</keyword>
<keyword evidence="13" id="KW-1185">Reference proteome</keyword>
<accession>A0A2T9Y5W9</accession>
<organism evidence="12 13">
    <name type="scientific">Smittium simulii</name>
    <dbReference type="NCBI Taxonomy" id="133385"/>
    <lineage>
        <taxon>Eukaryota</taxon>
        <taxon>Fungi</taxon>
        <taxon>Fungi incertae sedis</taxon>
        <taxon>Zoopagomycota</taxon>
        <taxon>Kickxellomycotina</taxon>
        <taxon>Harpellomycetes</taxon>
        <taxon>Harpellales</taxon>
        <taxon>Legeriomycetaceae</taxon>
        <taxon>Smittium</taxon>
    </lineage>
</organism>
<dbReference type="Pfam" id="PF00069">
    <property type="entry name" value="Pkinase"/>
    <property type="match status" value="1"/>
</dbReference>